<dbReference type="Gene3D" id="3.30.470.20">
    <property type="entry name" value="ATP-grasp fold, B domain"/>
    <property type="match status" value="1"/>
</dbReference>
<dbReference type="Proteomes" id="UP001152766">
    <property type="component" value="Unassembled WGS sequence"/>
</dbReference>
<evidence type="ECO:0000313" key="5">
    <source>
        <dbReference type="EMBL" id="MDG0865405.1"/>
    </source>
</evidence>
<evidence type="ECO:0000259" key="4">
    <source>
        <dbReference type="PROSITE" id="PS50975"/>
    </source>
</evidence>
<gene>
    <name evidence="5" type="ORF">EXJ73_23400</name>
</gene>
<dbReference type="SUPFAM" id="SSF56059">
    <property type="entry name" value="Glutathione synthetase ATP-binding domain-like"/>
    <property type="match status" value="1"/>
</dbReference>
<protein>
    <submittedName>
        <fullName evidence="5">D-alanine--D-alanine ligase</fullName>
    </submittedName>
</protein>
<dbReference type="Pfam" id="PF07478">
    <property type="entry name" value="Dala_Dala_lig_C"/>
    <property type="match status" value="1"/>
</dbReference>
<proteinExistence type="inferred from homology"/>
<sequence>MPASGFSFRAVVLIADAWDEENSAAPVHLRRDLEMTDSVTLQALIGAIRSLGIEVTCYSEPAALAENAQEHRDDIVLSIYGGQDSRNRMALVPAVCECFNLRFIGPDTYGRIIAQDKEVSKRLAVDCQLLTPAWRVVRTPADLPYIGGLNFPVVVKPMLEGSSIGITQRNIAADQEVAASLAQELLDTFAQPVIIEEFVPGREVAYARIEHAGPDAWAYSEVAIDGDPDHFQTRLFDANEKLTPTVGRTVRNIDAELSDEDRRALDAFLSAYGPFGYCRVDGRLANGRFHFLELTPDAWIAPRGQFARGFTEKGWDYSSVIAAVLASAG</sequence>
<name>A0A9X4LQL3_9BURK</name>
<dbReference type="InterPro" id="IPR011095">
    <property type="entry name" value="Dala_Dala_lig_C"/>
</dbReference>
<reference evidence="5" key="1">
    <citation type="submission" date="2019-02" db="EMBL/GenBank/DDBJ databases">
        <title>Draft genome of the type strain Pelomonas aquatica CCUG 52575T.</title>
        <authorList>
            <person name="Gomila M."/>
            <person name="Lalucat J."/>
        </authorList>
    </citation>
    <scope>NUCLEOTIDE SEQUENCE</scope>
    <source>
        <strain evidence="5">CCUG 52575</strain>
    </source>
</reference>
<comment type="caution">
    <text evidence="5">The sequence shown here is derived from an EMBL/GenBank/DDBJ whole genome shotgun (WGS) entry which is preliminary data.</text>
</comment>
<dbReference type="GO" id="GO:0008716">
    <property type="term" value="F:D-alanine-D-alanine ligase activity"/>
    <property type="evidence" value="ECO:0007669"/>
    <property type="project" value="InterPro"/>
</dbReference>
<organism evidence="5 6">
    <name type="scientific">Pelomonas aquatica</name>
    <dbReference type="NCBI Taxonomy" id="431058"/>
    <lineage>
        <taxon>Bacteria</taxon>
        <taxon>Pseudomonadati</taxon>
        <taxon>Pseudomonadota</taxon>
        <taxon>Betaproteobacteria</taxon>
        <taxon>Burkholderiales</taxon>
        <taxon>Sphaerotilaceae</taxon>
        <taxon>Roseateles</taxon>
    </lineage>
</organism>
<feature type="domain" description="ATP-grasp" evidence="4">
    <location>
        <begin position="121"/>
        <end position="326"/>
    </location>
</feature>
<evidence type="ECO:0000313" key="6">
    <source>
        <dbReference type="Proteomes" id="UP001152766"/>
    </source>
</evidence>
<keyword evidence="2 5" id="KW-0436">Ligase</keyword>
<dbReference type="Gene3D" id="3.30.1490.20">
    <property type="entry name" value="ATP-grasp fold, A domain"/>
    <property type="match status" value="1"/>
</dbReference>
<dbReference type="GO" id="GO:0046872">
    <property type="term" value="F:metal ion binding"/>
    <property type="evidence" value="ECO:0007669"/>
    <property type="project" value="InterPro"/>
</dbReference>
<keyword evidence="3" id="KW-0547">Nucleotide-binding</keyword>
<dbReference type="PANTHER" id="PTHR23132">
    <property type="entry name" value="D-ALANINE--D-ALANINE LIGASE"/>
    <property type="match status" value="1"/>
</dbReference>
<evidence type="ECO:0000256" key="3">
    <source>
        <dbReference type="PROSITE-ProRule" id="PRU00409"/>
    </source>
</evidence>
<dbReference type="InterPro" id="IPR013815">
    <property type="entry name" value="ATP_grasp_subdomain_1"/>
</dbReference>
<keyword evidence="3" id="KW-0067">ATP-binding</keyword>
<accession>A0A9X4LQL3</accession>
<comment type="similarity">
    <text evidence="1">Belongs to the D-alanine--D-alanine ligase family.</text>
</comment>
<evidence type="ECO:0000256" key="1">
    <source>
        <dbReference type="ARBA" id="ARBA00010871"/>
    </source>
</evidence>
<dbReference type="PANTHER" id="PTHR23132:SF23">
    <property type="entry name" value="D-ALANINE--D-ALANINE LIGASE B"/>
    <property type="match status" value="1"/>
</dbReference>
<dbReference type="GO" id="GO:0005524">
    <property type="term" value="F:ATP binding"/>
    <property type="evidence" value="ECO:0007669"/>
    <property type="project" value="UniProtKB-UniRule"/>
</dbReference>
<dbReference type="PROSITE" id="PS50975">
    <property type="entry name" value="ATP_GRASP"/>
    <property type="match status" value="1"/>
</dbReference>
<dbReference type="InterPro" id="IPR011761">
    <property type="entry name" value="ATP-grasp"/>
</dbReference>
<dbReference type="EMBL" id="SGUG01000079">
    <property type="protein sequence ID" value="MDG0865405.1"/>
    <property type="molecule type" value="Genomic_DNA"/>
</dbReference>
<dbReference type="RefSeq" id="WP_268150290.1">
    <property type="nucleotide sequence ID" value="NZ_JAPPUW010000008.1"/>
</dbReference>
<evidence type="ECO:0000256" key="2">
    <source>
        <dbReference type="ARBA" id="ARBA00022598"/>
    </source>
</evidence>
<dbReference type="AlphaFoldDB" id="A0A9X4LQL3"/>
<keyword evidence="6" id="KW-1185">Reference proteome</keyword>